<keyword evidence="7" id="KW-1185">Reference proteome</keyword>
<dbReference type="Gene3D" id="6.10.340.10">
    <property type="match status" value="1"/>
</dbReference>
<dbReference type="SUPFAM" id="SSF55781">
    <property type="entry name" value="GAF domain-like"/>
    <property type="match status" value="1"/>
</dbReference>
<dbReference type="SUPFAM" id="SSF109604">
    <property type="entry name" value="HD-domain/PDEase-like"/>
    <property type="match status" value="2"/>
</dbReference>
<accession>A0A272EP86</accession>
<dbReference type="GO" id="GO:0007165">
    <property type="term" value="P:signal transduction"/>
    <property type="evidence" value="ECO:0007669"/>
    <property type="project" value="InterPro"/>
</dbReference>
<feature type="transmembrane region" description="Helical" evidence="1">
    <location>
        <begin position="16"/>
        <end position="37"/>
    </location>
</feature>
<dbReference type="EMBL" id="MDUX01000078">
    <property type="protein sequence ID" value="KAF7597910.1"/>
    <property type="molecule type" value="Genomic_DNA"/>
</dbReference>
<name>A0A272EP86_9RHOO</name>
<dbReference type="AlphaFoldDB" id="A0A272EP86"/>
<evidence type="ECO:0000256" key="1">
    <source>
        <dbReference type="SAM" id="Phobius"/>
    </source>
</evidence>
<dbReference type="Pfam" id="PF13487">
    <property type="entry name" value="HD_5"/>
    <property type="match status" value="1"/>
</dbReference>
<feature type="domain" description="HAMP" evidence="2">
    <location>
        <begin position="376"/>
        <end position="429"/>
    </location>
</feature>
<dbReference type="PROSITE" id="PS51832">
    <property type="entry name" value="HD_GYP"/>
    <property type="match status" value="1"/>
</dbReference>
<evidence type="ECO:0000313" key="7">
    <source>
        <dbReference type="Proteomes" id="UP000623509"/>
    </source>
</evidence>
<dbReference type="InterPro" id="IPR003660">
    <property type="entry name" value="HAMP_dom"/>
</dbReference>
<dbReference type="OrthoDB" id="9774747at2"/>
<feature type="domain" description="HD-GYP" evidence="3">
    <location>
        <begin position="746"/>
        <end position="954"/>
    </location>
</feature>
<dbReference type="InterPro" id="IPR003607">
    <property type="entry name" value="HD/PDEase_dom"/>
</dbReference>
<dbReference type="InterPro" id="IPR029016">
    <property type="entry name" value="GAF-like_dom_sf"/>
</dbReference>
<protein>
    <submittedName>
        <fullName evidence="5">Phosphohydrolase</fullName>
    </submittedName>
</protein>
<dbReference type="InterPro" id="IPR037522">
    <property type="entry name" value="HD_GYP_dom"/>
</dbReference>
<dbReference type="SUPFAM" id="SSF103190">
    <property type="entry name" value="Sensory domain-like"/>
    <property type="match status" value="1"/>
</dbReference>
<dbReference type="PANTHER" id="PTHR45228:SF5">
    <property type="entry name" value="CYCLIC DI-GMP PHOSPHODIESTERASE VC_1348-RELATED"/>
    <property type="match status" value="1"/>
</dbReference>
<dbReference type="PROSITE" id="PS50885">
    <property type="entry name" value="HAMP"/>
    <property type="match status" value="1"/>
</dbReference>
<feature type="transmembrane region" description="Helical" evidence="1">
    <location>
        <begin position="357"/>
        <end position="375"/>
    </location>
</feature>
<keyword evidence="5" id="KW-0378">Hydrolase</keyword>
<dbReference type="Gene3D" id="3.30.450.20">
    <property type="entry name" value="PAS domain"/>
    <property type="match status" value="1"/>
</dbReference>
<evidence type="ECO:0000313" key="5">
    <source>
        <dbReference type="EMBL" id="PAS91480.1"/>
    </source>
</evidence>
<dbReference type="Gene3D" id="1.10.3210.10">
    <property type="entry name" value="Hypothetical protein af1432"/>
    <property type="match status" value="2"/>
</dbReference>
<comment type="caution">
    <text evidence="5">The sequence shown here is derived from an EMBL/GenBank/DDBJ whole genome shotgun (WGS) entry which is preliminary data.</text>
</comment>
<dbReference type="GO" id="GO:0008081">
    <property type="term" value="F:phosphoric diester hydrolase activity"/>
    <property type="evidence" value="ECO:0007669"/>
    <property type="project" value="UniProtKB-ARBA"/>
</dbReference>
<dbReference type="Gene3D" id="3.30.450.40">
    <property type="match status" value="1"/>
</dbReference>
<reference evidence="4 7" key="1">
    <citation type="submission" date="2016-08" db="EMBL/GenBank/DDBJ databases">
        <title>Candidatus Dactylopiibacterium carminicum genome sequence.</title>
        <authorList>
            <person name="Ramirez-Puebla S.T."/>
            <person name="Ormeno-Orrillo E."/>
            <person name="Vera-Ponce De Leon A."/>
            <person name="Luis L."/>
            <person name="Sanchez-Flores A."/>
            <person name="Monica R."/>
            <person name="Martinez-Romero E."/>
        </authorList>
    </citation>
    <scope>NUCLEOTIDE SEQUENCE [LARGE SCALE GENOMIC DNA]</scope>
    <source>
        <strain evidence="4">END1</strain>
    </source>
</reference>
<evidence type="ECO:0000313" key="6">
    <source>
        <dbReference type="Proteomes" id="UP000216107"/>
    </source>
</evidence>
<dbReference type="PANTHER" id="PTHR45228">
    <property type="entry name" value="CYCLIC DI-GMP PHOSPHODIESTERASE TM_0186-RELATED"/>
    <property type="match status" value="1"/>
</dbReference>
<dbReference type="Pfam" id="PF00672">
    <property type="entry name" value="HAMP"/>
    <property type="match status" value="1"/>
</dbReference>
<dbReference type="EMBL" id="NMRN01000081">
    <property type="protein sequence ID" value="PAS91480.1"/>
    <property type="molecule type" value="Genomic_DNA"/>
</dbReference>
<dbReference type="Proteomes" id="UP000623509">
    <property type="component" value="Unassembled WGS sequence"/>
</dbReference>
<evidence type="ECO:0000259" key="3">
    <source>
        <dbReference type="PROSITE" id="PS51832"/>
    </source>
</evidence>
<evidence type="ECO:0000313" key="4">
    <source>
        <dbReference type="EMBL" id="KAF7597910.1"/>
    </source>
</evidence>
<sequence length="986" mass="109587">MPLTAQEFRPRWRVPLHIVAATASTFLLLLVAGSLVWNTYQGTREVISSATDESVRLAARALQDKIHGILRPAENQLALLAFHGIARAGTTQERLSAVPMAATVLATNPIMDAWYVGYPNGDFILFRSVRTPKLKQIYRLPEGTNMMVQMLTHRPDGSQLGEFLFYDAAHRLISRQARPTYSFDPRNRPWYQQALQSKDSVITEPYFFYTTREVGTTLARSTDAGSVVGADATLRELGEEIADLKLTAGSQVAVVSSRGTVVALEDASRVVHQTESGEMALAGIDSLTDMPALIAANVLPDELGARKQELVGFREWELISLPLLEQSRTTKEGIRVLMAVPHDELFADARQVLKQQLLISLGMVLLSVPLGYLLIQRIVQPLRLLVAEARALASFDFRQRRLSASRITEMDLLTQAILHMRSTIARFLDVSRALNSETSVERLLASVLEDVALAARARSGALYLYDAEALQLRRSQHRRGLEAGAEYAESLQCGVDAAHPVVQAALSSSSVVGRITADGPELLAVALATLDKEVVGVLVLELAAPLPAGERFRRDPLVAFVEALSSTAAVAIETRRLIEAQKALLESFIQLLAGAIDAKSPYTGGHCQRVPVLTRMLAEAADAQTEGPLRDFFLKPADWEAVHIGAWLHDCGKITTPEYVVDKTTKLETLYNRIHEIRMRFEVLKRDAEITWLSERLPEAARVQAREALADTWRTLDEEFAFVARCNVGGEFLAAEDVERLHVIAQRTWQRTLDDRLGLSLEESRQREGLPVVSLPATERLLADRPEHVTERPDQERFTADNPWGFKLEVPRHKLNRGELHNLRVARGTLTEEERYLINEHIVQTIMMLSRLPFPRHLRAVPEIAGGHHERMDGKGYPRRLEGGQMSVPARIMAIADVFEALTAADRPYKPAKLSEALGIMGNMAGGGHLDAELFRLFLRSGVYRDYADRFLDPAQCDEVDIEALLARLPVQAWVPPPFNATGQVF</sequence>
<dbReference type="InterPro" id="IPR029151">
    <property type="entry name" value="Sensor-like_sf"/>
</dbReference>
<dbReference type="RefSeq" id="WP_095525863.1">
    <property type="nucleotide sequence ID" value="NZ_MDUX01000078.1"/>
</dbReference>
<dbReference type="InterPro" id="IPR052020">
    <property type="entry name" value="Cyclic_di-GMP/3'3'-cGAMP_PDE"/>
</dbReference>
<evidence type="ECO:0000259" key="2">
    <source>
        <dbReference type="PROSITE" id="PS50885"/>
    </source>
</evidence>
<organism evidence="5 6">
    <name type="scientific">Candidatus Dactylopiibacterium carminicum</name>
    <dbReference type="NCBI Taxonomy" id="857335"/>
    <lineage>
        <taxon>Bacteria</taxon>
        <taxon>Pseudomonadati</taxon>
        <taxon>Pseudomonadota</taxon>
        <taxon>Betaproteobacteria</taxon>
        <taxon>Rhodocyclales</taxon>
        <taxon>Rhodocyclaceae</taxon>
        <taxon>Candidatus Dactylopiibacterium</taxon>
    </lineage>
</organism>
<dbReference type="GO" id="GO:0016020">
    <property type="term" value="C:membrane"/>
    <property type="evidence" value="ECO:0007669"/>
    <property type="project" value="InterPro"/>
</dbReference>
<keyword evidence="1" id="KW-0472">Membrane</keyword>
<reference evidence="5 6" key="2">
    <citation type="submission" date="2017-07" db="EMBL/GenBank/DDBJ databases">
        <title>Candidatus Dactylopiibacterium carminicum, a nitrogen-fixing symbiont of the cochineal insect Dactylopius coccus and Dactylopius opuntiae (Hemiptera: Coccoidea: Dactylopiidae).</title>
        <authorList>
            <person name="Vera A."/>
        </authorList>
    </citation>
    <scope>NUCLEOTIDE SEQUENCE [LARGE SCALE GENOMIC DNA]</scope>
    <source>
        <strain evidence="5 6">NFDCM</strain>
    </source>
</reference>
<keyword evidence="1" id="KW-0812">Transmembrane</keyword>
<dbReference type="Proteomes" id="UP000216107">
    <property type="component" value="Unassembled WGS sequence"/>
</dbReference>
<gene>
    <name evidence="4" type="ORF">BGI27_16190</name>
    <name evidence="5" type="ORF">CGU29_16175</name>
</gene>
<dbReference type="SMART" id="SM00471">
    <property type="entry name" value="HDc"/>
    <property type="match status" value="1"/>
</dbReference>
<dbReference type="CDD" id="cd00077">
    <property type="entry name" value="HDc"/>
    <property type="match status" value="1"/>
</dbReference>
<keyword evidence="1" id="KW-1133">Transmembrane helix</keyword>
<proteinExistence type="predicted"/>